<protein>
    <recommendedName>
        <fullName evidence="6">nicotinamidase</fullName>
        <ecNumber evidence="6">3.5.1.19</ecNumber>
    </recommendedName>
    <alternativeName>
        <fullName evidence="7">Nicotinamide deamidase</fullName>
    </alternativeName>
</protein>
<dbReference type="EMBL" id="LAZR01027698">
    <property type="protein sequence ID" value="KKL64910.1"/>
    <property type="molecule type" value="Genomic_DNA"/>
</dbReference>
<keyword evidence="3" id="KW-0479">Metal-binding</keyword>
<organism evidence="9">
    <name type="scientific">marine sediment metagenome</name>
    <dbReference type="NCBI Taxonomy" id="412755"/>
    <lineage>
        <taxon>unclassified sequences</taxon>
        <taxon>metagenomes</taxon>
        <taxon>ecological metagenomes</taxon>
    </lineage>
</organism>
<name>A0A0F9G5S9_9ZZZZ</name>
<dbReference type="PANTHER" id="PTHR11080:SF2">
    <property type="entry name" value="LD05707P"/>
    <property type="match status" value="1"/>
</dbReference>
<accession>A0A0F9G5S9</accession>
<evidence type="ECO:0000313" key="9">
    <source>
        <dbReference type="EMBL" id="KKL64910.1"/>
    </source>
</evidence>
<dbReference type="GO" id="GO:0008936">
    <property type="term" value="F:nicotinamidase activity"/>
    <property type="evidence" value="ECO:0007669"/>
    <property type="project" value="UniProtKB-EC"/>
</dbReference>
<dbReference type="Gene3D" id="3.40.50.850">
    <property type="entry name" value="Isochorismatase-like"/>
    <property type="match status" value="1"/>
</dbReference>
<evidence type="ECO:0000256" key="1">
    <source>
        <dbReference type="ARBA" id="ARBA00006336"/>
    </source>
</evidence>
<reference evidence="9" key="1">
    <citation type="journal article" date="2015" name="Nature">
        <title>Complex archaea that bridge the gap between prokaryotes and eukaryotes.</title>
        <authorList>
            <person name="Spang A."/>
            <person name="Saw J.H."/>
            <person name="Jorgensen S.L."/>
            <person name="Zaremba-Niedzwiedzka K."/>
            <person name="Martijn J."/>
            <person name="Lind A.E."/>
            <person name="van Eijk R."/>
            <person name="Schleper C."/>
            <person name="Guy L."/>
            <person name="Ettema T.J."/>
        </authorList>
    </citation>
    <scope>NUCLEOTIDE SEQUENCE</scope>
</reference>
<evidence type="ECO:0000256" key="2">
    <source>
        <dbReference type="ARBA" id="ARBA00022642"/>
    </source>
</evidence>
<feature type="domain" description="Isochorismatase-like" evidence="8">
    <location>
        <begin position="115"/>
        <end position="210"/>
    </location>
</feature>
<dbReference type="InterPro" id="IPR052347">
    <property type="entry name" value="Isochorismatase_Nicotinamidase"/>
</dbReference>
<keyword evidence="4" id="KW-0378">Hydrolase</keyword>
<proteinExistence type="inferred from homology"/>
<gene>
    <name evidence="9" type="ORF">LCGC14_2160220</name>
</gene>
<dbReference type="AlphaFoldDB" id="A0A0F9G5S9"/>
<dbReference type="GO" id="GO:0019363">
    <property type="term" value="P:pyridine nucleotide biosynthetic process"/>
    <property type="evidence" value="ECO:0007669"/>
    <property type="project" value="UniProtKB-KW"/>
</dbReference>
<dbReference type="SUPFAM" id="SSF52499">
    <property type="entry name" value="Isochorismatase-like hydrolases"/>
    <property type="match status" value="1"/>
</dbReference>
<comment type="caution">
    <text evidence="9">The sequence shown here is derived from an EMBL/GenBank/DDBJ whole genome shotgun (WGS) entry which is preliminary data.</text>
</comment>
<dbReference type="CDD" id="cd00431">
    <property type="entry name" value="cysteine_hydrolases"/>
    <property type="match status" value="1"/>
</dbReference>
<evidence type="ECO:0000256" key="6">
    <source>
        <dbReference type="ARBA" id="ARBA00039017"/>
    </source>
</evidence>
<sequence>MKMEMKDVIFWNVDTQKDFILQTGKLYIDGAERIFANLFTLTQFATKKNIKVINTADYHTKNTKEISSNPDFKITFPEHCMAGTEGMEFISATNPTLDKNYCIIGYEEILNTTLETLVKQKRNIVIHKDSFDVFVGNPHTESILDILKPKIIVVYGVATDVCVDFAVKGLLAKGLLVIVIEDAIKGLSEDNCKIALENWAKNGALLIDTIDLEDTLKEELEE</sequence>
<evidence type="ECO:0000256" key="5">
    <source>
        <dbReference type="ARBA" id="ARBA00037900"/>
    </source>
</evidence>
<dbReference type="EC" id="3.5.1.19" evidence="6"/>
<evidence type="ECO:0000256" key="4">
    <source>
        <dbReference type="ARBA" id="ARBA00022801"/>
    </source>
</evidence>
<evidence type="ECO:0000259" key="8">
    <source>
        <dbReference type="Pfam" id="PF00857"/>
    </source>
</evidence>
<comment type="pathway">
    <text evidence="5">Cofactor biosynthesis; nicotinate biosynthesis; nicotinate from nicotinamide: step 1/1.</text>
</comment>
<dbReference type="InterPro" id="IPR036380">
    <property type="entry name" value="Isochorismatase-like_sf"/>
</dbReference>
<dbReference type="Pfam" id="PF00857">
    <property type="entry name" value="Isochorismatase"/>
    <property type="match status" value="1"/>
</dbReference>
<evidence type="ECO:0000256" key="7">
    <source>
        <dbReference type="ARBA" id="ARBA00043224"/>
    </source>
</evidence>
<dbReference type="PANTHER" id="PTHR11080">
    <property type="entry name" value="PYRAZINAMIDASE/NICOTINAMIDASE"/>
    <property type="match status" value="1"/>
</dbReference>
<keyword evidence="2" id="KW-0662">Pyridine nucleotide biosynthesis</keyword>
<dbReference type="GO" id="GO:0046872">
    <property type="term" value="F:metal ion binding"/>
    <property type="evidence" value="ECO:0007669"/>
    <property type="project" value="UniProtKB-KW"/>
</dbReference>
<comment type="similarity">
    <text evidence="1">Belongs to the isochorismatase family.</text>
</comment>
<evidence type="ECO:0000256" key="3">
    <source>
        <dbReference type="ARBA" id="ARBA00022723"/>
    </source>
</evidence>
<dbReference type="InterPro" id="IPR000868">
    <property type="entry name" value="Isochorismatase-like_dom"/>
</dbReference>